<proteinExistence type="predicted"/>
<dbReference type="InterPro" id="IPR024752">
    <property type="entry name" value="Myb/SANT-like_dom"/>
</dbReference>
<accession>M8AGR4</accession>
<organism evidence="3">
    <name type="scientific">Triticum urartu</name>
    <name type="common">Red wild einkorn</name>
    <name type="synonym">Crithodium urartu</name>
    <dbReference type="NCBI Taxonomy" id="4572"/>
    <lineage>
        <taxon>Eukaryota</taxon>
        <taxon>Viridiplantae</taxon>
        <taxon>Streptophyta</taxon>
        <taxon>Embryophyta</taxon>
        <taxon>Tracheophyta</taxon>
        <taxon>Spermatophyta</taxon>
        <taxon>Magnoliopsida</taxon>
        <taxon>Liliopsida</taxon>
        <taxon>Poales</taxon>
        <taxon>Poaceae</taxon>
        <taxon>BOP clade</taxon>
        <taxon>Pooideae</taxon>
        <taxon>Triticodae</taxon>
        <taxon>Triticeae</taxon>
        <taxon>Triticinae</taxon>
        <taxon>Triticum</taxon>
    </lineage>
</organism>
<sequence length="490" mass="56200">MDRAVRGRLIVLSDSDSDDGDHNSCTSSSDDQDPSPAADAYSCAGDRKGEGIETLGINPMDFPLLYFTGKFPRGRSSRKESWQEKKRARSLTARSVFAMADRRCLSERQGHHLQSNGAIDLEVDGGTTGLHPEIGITKGNSRAKWSHQMKLYLIKLLKDHDVPGFRTQNAWSKEAWNNILHQLNQKFDQSFTLNQVKQKEQDLKRDYRTVKKLLDVSGFGWDKDRKMVDAPDSVWASFTARTNSKDALQWKERSFPFYEELAPLYEGCYAEGRTRQGMDHYTSKRKYAPVPLSQLTQMADLDQSPSPTMPVTGESDMRFTLDEELEETNLDSPLHLSTPIQHVQAPPRSTQMEKHDTRRGKKQKRSATDDFHEKYLKLKKEEIDRFAVIEEKKLEDPYSINKCITAIEGLEGLQLGDMLMASDIFKCKENREVFLSYSTNEYGWLGLKERLHVPKQMIKISHCGGLVVIHYDQRSYFREAFGLWVSYTFV</sequence>
<dbReference type="eggNOG" id="ENOG502QW59">
    <property type="taxonomic scope" value="Eukaryota"/>
</dbReference>
<dbReference type="EMBL" id="KD115371">
    <property type="protein sequence ID" value="EMS59909.1"/>
    <property type="molecule type" value="Genomic_DNA"/>
</dbReference>
<dbReference type="Pfam" id="PF12776">
    <property type="entry name" value="Myb_DNA-bind_3"/>
    <property type="match status" value="1"/>
</dbReference>
<dbReference type="PANTHER" id="PTHR47072">
    <property type="match status" value="1"/>
</dbReference>
<feature type="region of interest" description="Disordered" evidence="1">
    <location>
        <begin position="344"/>
        <end position="368"/>
    </location>
</feature>
<feature type="domain" description="Myb/SANT-like" evidence="2">
    <location>
        <begin position="144"/>
        <end position="237"/>
    </location>
</feature>
<dbReference type="PANTHER" id="PTHR47072:SF6">
    <property type="entry name" value="MYB_SANT-LIKE DOMAIN-CONTAINING PROTEIN"/>
    <property type="match status" value="1"/>
</dbReference>
<evidence type="ECO:0000256" key="1">
    <source>
        <dbReference type="SAM" id="MobiDB-lite"/>
    </source>
</evidence>
<dbReference type="AlphaFoldDB" id="M8AGR4"/>
<evidence type="ECO:0000259" key="2">
    <source>
        <dbReference type="Pfam" id="PF12776"/>
    </source>
</evidence>
<dbReference type="STRING" id="4572.M8AGR4"/>
<evidence type="ECO:0000313" key="3">
    <source>
        <dbReference type="EMBL" id="EMS59909.1"/>
    </source>
</evidence>
<dbReference type="OMA" id="AMADRRC"/>
<feature type="region of interest" description="Disordered" evidence="1">
    <location>
        <begin position="11"/>
        <end position="45"/>
    </location>
</feature>
<protein>
    <recommendedName>
        <fullName evidence="2">Myb/SANT-like domain-containing protein</fullName>
    </recommendedName>
</protein>
<gene>
    <name evidence="3" type="ORF">TRIUR3_08285</name>
</gene>
<name>M8AGR4_TRIUA</name>
<reference evidence="3" key="1">
    <citation type="journal article" date="2013" name="Nature">
        <title>Draft genome of the wheat A-genome progenitor Triticum urartu.</title>
        <authorList>
            <person name="Ling H.Q."/>
            <person name="Zhao S."/>
            <person name="Liu D."/>
            <person name="Wang J."/>
            <person name="Sun H."/>
            <person name="Zhang C."/>
            <person name="Fan H."/>
            <person name="Li D."/>
            <person name="Dong L."/>
            <person name="Tao Y."/>
            <person name="Gao C."/>
            <person name="Wu H."/>
            <person name="Li Y."/>
            <person name="Cui Y."/>
            <person name="Guo X."/>
            <person name="Zheng S."/>
            <person name="Wang B."/>
            <person name="Yu K."/>
            <person name="Liang Q."/>
            <person name="Yang W."/>
            <person name="Lou X."/>
            <person name="Chen J."/>
            <person name="Feng M."/>
            <person name="Jian J."/>
            <person name="Zhang X."/>
            <person name="Luo G."/>
            <person name="Jiang Y."/>
            <person name="Liu J."/>
            <person name="Wang Z."/>
            <person name="Sha Y."/>
            <person name="Zhang B."/>
            <person name="Wu H."/>
            <person name="Tang D."/>
            <person name="Shen Q."/>
            <person name="Xue P."/>
            <person name="Zou S."/>
            <person name="Wang X."/>
            <person name="Liu X."/>
            <person name="Wang F."/>
            <person name="Yang Y."/>
            <person name="An X."/>
            <person name="Dong Z."/>
            <person name="Zhang K."/>
            <person name="Zhang X."/>
            <person name="Luo M.C."/>
            <person name="Dvorak J."/>
            <person name="Tong Y."/>
            <person name="Wang J."/>
            <person name="Yang H."/>
            <person name="Li Z."/>
            <person name="Wang D."/>
            <person name="Zhang A."/>
            <person name="Wang J."/>
        </authorList>
    </citation>
    <scope>NUCLEOTIDE SEQUENCE</scope>
</reference>